<proteinExistence type="predicted"/>
<dbReference type="RefSeq" id="XP_037149892.1">
    <property type="nucleotide sequence ID" value="XM_037293814.1"/>
</dbReference>
<keyword evidence="3" id="KW-1185">Reference proteome</keyword>
<name>A0A8H6CBI2_9LECA</name>
<evidence type="ECO:0000313" key="3">
    <source>
        <dbReference type="Proteomes" id="UP000593566"/>
    </source>
</evidence>
<sequence length="364" mass="40467">MDKATFDHVSAVLWGSHTLEYHTNYINPRTWWIDSDIREEALYFADLARRLRIGAPQISSIPGYHHPSIFRDEYYHQSIHRQEYPGCWPLGDLPAVSPAADPYGRMTYPGWPPHANRPVDISLGGFSRQPEKHSFTHGPEMPNHPQGAPRAPIYRRPSMDFVPGVPHPFVPPVFHNAAKNDFGPAPPPLVLWGTNGPAYQHTTCANKSGYSYTGYLGYGGKYPFNALATGELPDEEFVAPSTATCFTGEHQYANFAEVREKSTGMAGSSEVLSAPDVKSPSIPLTSGQASRFHAEVPLHPKVQVPTVAREGSYSRTTTVEDHPEDSSDEDYVKLYTSSTVEETNNEAGFDESIKNWFWFGEQAA</sequence>
<dbReference type="Proteomes" id="UP000593566">
    <property type="component" value="Unassembled WGS sequence"/>
</dbReference>
<protein>
    <submittedName>
        <fullName evidence="2">Uncharacterized protein</fullName>
    </submittedName>
</protein>
<comment type="caution">
    <text evidence="2">The sequence shown here is derived from an EMBL/GenBank/DDBJ whole genome shotgun (WGS) entry which is preliminary data.</text>
</comment>
<reference evidence="2 3" key="1">
    <citation type="journal article" date="2020" name="Genomics">
        <title>Complete, high-quality genomes from long-read metagenomic sequencing of two wolf lichen thalli reveals enigmatic genome architecture.</title>
        <authorList>
            <person name="McKenzie S.K."/>
            <person name="Walston R.F."/>
            <person name="Allen J.L."/>
        </authorList>
    </citation>
    <scope>NUCLEOTIDE SEQUENCE [LARGE SCALE GENOMIC DNA]</scope>
    <source>
        <strain evidence="2">WasteWater1</strain>
    </source>
</reference>
<gene>
    <name evidence="2" type="ORF">HO133_002889</name>
</gene>
<dbReference type="AlphaFoldDB" id="A0A8H6CBI2"/>
<evidence type="ECO:0000256" key="1">
    <source>
        <dbReference type="SAM" id="MobiDB-lite"/>
    </source>
</evidence>
<feature type="region of interest" description="Disordered" evidence="1">
    <location>
        <begin position="310"/>
        <end position="329"/>
    </location>
</feature>
<evidence type="ECO:0000313" key="2">
    <source>
        <dbReference type="EMBL" id="KAF6220457.1"/>
    </source>
</evidence>
<dbReference type="GeneID" id="59331301"/>
<dbReference type="EMBL" id="JACCJB010000016">
    <property type="protein sequence ID" value="KAF6220457.1"/>
    <property type="molecule type" value="Genomic_DNA"/>
</dbReference>
<accession>A0A8H6CBI2</accession>
<organism evidence="2 3">
    <name type="scientific">Letharia lupina</name>
    <dbReference type="NCBI Taxonomy" id="560253"/>
    <lineage>
        <taxon>Eukaryota</taxon>
        <taxon>Fungi</taxon>
        <taxon>Dikarya</taxon>
        <taxon>Ascomycota</taxon>
        <taxon>Pezizomycotina</taxon>
        <taxon>Lecanoromycetes</taxon>
        <taxon>OSLEUM clade</taxon>
        <taxon>Lecanoromycetidae</taxon>
        <taxon>Lecanorales</taxon>
        <taxon>Lecanorineae</taxon>
        <taxon>Parmeliaceae</taxon>
        <taxon>Letharia</taxon>
    </lineage>
</organism>